<dbReference type="Proteomes" id="UP000292544">
    <property type="component" value="Unassembled WGS sequence"/>
</dbReference>
<protein>
    <submittedName>
        <fullName evidence="1">Uncharacterized protein</fullName>
    </submittedName>
</protein>
<comment type="caution">
    <text evidence="1">The sequence shown here is derived from an EMBL/GenBank/DDBJ whole genome shotgun (WGS) entry which is preliminary data.</text>
</comment>
<organism evidence="1 2">
    <name type="scientific">Corallincola spongiicola</name>
    <dbReference type="NCBI Taxonomy" id="2520508"/>
    <lineage>
        <taxon>Bacteria</taxon>
        <taxon>Pseudomonadati</taxon>
        <taxon>Pseudomonadota</taxon>
        <taxon>Gammaproteobacteria</taxon>
        <taxon>Alteromonadales</taxon>
        <taxon>Psychromonadaceae</taxon>
        <taxon>Corallincola</taxon>
    </lineage>
</organism>
<dbReference type="EMBL" id="SHLY01000005">
    <property type="protein sequence ID" value="TAA43639.1"/>
    <property type="molecule type" value="Genomic_DNA"/>
</dbReference>
<reference evidence="2" key="1">
    <citation type="submission" date="2019-02" db="EMBL/GenBank/DDBJ databases">
        <title>Draft genome sequence of Muricauda sp. 176CP4-71.</title>
        <authorList>
            <person name="Park J.-S."/>
        </authorList>
    </citation>
    <scope>NUCLEOTIDE SEQUENCE [LARGE SCALE GENOMIC DNA]</scope>
    <source>
        <strain evidence="2">176GS2-150</strain>
    </source>
</reference>
<dbReference type="RefSeq" id="WP_130567221.1">
    <property type="nucleotide sequence ID" value="NZ_SHLY01000005.1"/>
</dbReference>
<name>A0ABY1WMS3_9GAMM</name>
<sequence length="204" mass="24272">MQEKPVHGMHGSWFTRPKFSLELRCNEKGCSCDKERHRYPVGSYSKINRLNQAMDILQSAWAEDDYLLSQYTGEMKARGKAPEELTRELKLNGCEIKYAQHTLKTYFGEVSTKIYNERENIQARINKGDKECVEPAPIDWENAPNEGIFEQHRYENESRSYQMCMMENEVARRDNEFQKELNEEHYRELKRNLATLERPRIKQR</sequence>
<gene>
    <name evidence="1" type="ORF">EXY25_13880</name>
</gene>
<evidence type="ECO:0000313" key="1">
    <source>
        <dbReference type="EMBL" id="TAA43639.1"/>
    </source>
</evidence>
<accession>A0ABY1WMS3</accession>
<evidence type="ECO:0000313" key="2">
    <source>
        <dbReference type="Proteomes" id="UP000292544"/>
    </source>
</evidence>
<keyword evidence="2" id="KW-1185">Reference proteome</keyword>
<proteinExistence type="predicted"/>